<dbReference type="RefSeq" id="WP_267223681.1">
    <property type="nucleotide sequence ID" value="NZ_JAPCWC010000026.1"/>
</dbReference>
<proteinExistence type="predicted"/>
<accession>A0ABV6SC83</accession>
<organism evidence="1 2">
    <name type="scientific">Novosphingobium clariflavum</name>
    <dbReference type="NCBI Taxonomy" id="2029884"/>
    <lineage>
        <taxon>Bacteria</taxon>
        <taxon>Pseudomonadati</taxon>
        <taxon>Pseudomonadota</taxon>
        <taxon>Alphaproteobacteria</taxon>
        <taxon>Sphingomonadales</taxon>
        <taxon>Sphingomonadaceae</taxon>
        <taxon>Novosphingobium</taxon>
    </lineage>
</organism>
<reference evidence="1 2" key="1">
    <citation type="submission" date="2024-09" db="EMBL/GenBank/DDBJ databases">
        <authorList>
            <person name="Sun Q."/>
            <person name="Mori K."/>
        </authorList>
    </citation>
    <scope>NUCLEOTIDE SEQUENCE [LARGE SCALE GENOMIC DNA]</scope>
    <source>
        <strain evidence="1 2">CICC 11035S</strain>
    </source>
</reference>
<comment type="caution">
    <text evidence="1">The sequence shown here is derived from an EMBL/GenBank/DDBJ whole genome shotgun (WGS) entry which is preliminary data.</text>
</comment>
<evidence type="ECO:0000313" key="1">
    <source>
        <dbReference type="EMBL" id="MFC0686871.1"/>
    </source>
</evidence>
<dbReference type="Proteomes" id="UP001589858">
    <property type="component" value="Unassembled WGS sequence"/>
</dbReference>
<evidence type="ECO:0000313" key="2">
    <source>
        <dbReference type="Proteomes" id="UP001589858"/>
    </source>
</evidence>
<sequence>MARYTLRFDAEGPGPATQIVFEAPDAGGALVQAHREAQLHDHQPWQAELWEGERKLCSIMQPANDVRRASP</sequence>
<protein>
    <submittedName>
        <fullName evidence="1">Uncharacterized protein</fullName>
    </submittedName>
</protein>
<name>A0ABV6SC83_9SPHN</name>
<gene>
    <name evidence="1" type="ORF">ACFFF8_19995</name>
</gene>
<dbReference type="EMBL" id="JBHLTM010000077">
    <property type="protein sequence ID" value="MFC0686871.1"/>
    <property type="molecule type" value="Genomic_DNA"/>
</dbReference>
<keyword evidence="2" id="KW-1185">Reference proteome</keyword>